<dbReference type="EMBL" id="VAHF01000003">
    <property type="protein sequence ID" value="TXG66304.1"/>
    <property type="molecule type" value="Genomic_DNA"/>
</dbReference>
<evidence type="ECO:0000313" key="1">
    <source>
        <dbReference type="EMBL" id="TXG66304.1"/>
    </source>
</evidence>
<dbReference type="AlphaFoldDB" id="A0A5C7IAT6"/>
<reference evidence="2" key="1">
    <citation type="journal article" date="2019" name="Gigascience">
        <title>De novo genome assembly of the endangered Acer yangbiense, a plant species with extremely small populations endemic to Yunnan Province, China.</title>
        <authorList>
            <person name="Yang J."/>
            <person name="Wariss H.M."/>
            <person name="Tao L."/>
            <person name="Zhang R."/>
            <person name="Yun Q."/>
            <person name="Hollingsworth P."/>
            <person name="Dao Z."/>
            <person name="Luo G."/>
            <person name="Guo H."/>
            <person name="Ma Y."/>
            <person name="Sun W."/>
        </authorList>
    </citation>
    <scope>NUCLEOTIDE SEQUENCE [LARGE SCALE GENOMIC DNA]</scope>
    <source>
        <strain evidence="2">cv. Malutang</strain>
    </source>
</reference>
<dbReference type="OrthoDB" id="1749959at2759"/>
<name>A0A5C7IAT6_9ROSI</name>
<organism evidence="1 2">
    <name type="scientific">Acer yangbiense</name>
    <dbReference type="NCBI Taxonomy" id="1000413"/>
    <lineage>
        <taxon>Eukaryota</taxon>
        <taxon>Viridiplantae</taxon>
        <taxon>Streptophyta</taxon>
        <taxon>Embryophyta</taxon>
        <taxon>Tracheophyta</taxon>
        <taxon>Spermatophyta</taxon>
        <taxon>Magnoliopsida</taxon>
        <taxon>eudicotyledons</taxon>
        <taxon>Gunneridae</taxon>
        <taxon>Pentapetalae</taxon>
        <taxon>rosids</taxon>
        <taxon>malvids</taxon>
        <taxon>Sapindales</taxon>
        <taxon>Sapindaceae</taxon>
        <taxon>Hippocastanoideae</taxon>
        <taxon>Acereae</taxon>
        <taxon>Acer</taxon>
    </lineage>
</organism>
<accession>A0A5C7IAT6</accession>
<evidence type="ECO:0008006" key="3">
    <source>
        <dbReference type="Google" id="ProtNLM"/>
    </source>
</evidence>
<gene>
    <name evidence="1" type="ORF">EZV62_007579</name>
</gene>
<proteinExistence type="predicted"/>
<sequence>MNNSLLKKFSAEEVVVAIKQMDPLKAPGPDGLPVLFFHKFWDVVGGNVTSVVLDVLNNEAPMEKLGEAVVVLIPKIVFGGDCVEQGNFWDIAGELAEVFGGDGVGVSVPKIWGRGGHQR</sequence>
<protein>
    <recommendedName>
        <fullName evidence="3">Reverse transcriptase domain-containing protein</fullName>
    </recommendedName>
</protein>
<evidence type="ECO:0000313" key="2">
    <source>
        <dbReference type="Proteomes" id="UP000323000"/>
    </source>
</evidence>
<comment type="caution">
    <text evidence="1">The sequence shown here is derived from an EMBL/GenBank/DDBJ whole genome shotgun (WGS) entry which is preliminary data.</text>
</comment>
<keyword evidence="2" id="KW-1185">Reference proteome</keyword>
<dbReference type="Proteomes" id="UP000323000">
    <property type="component" value="Chromosome 3"/>
</dbReference>